<dbReference type="InterPro" id="IPR051906">
    <property type="entry name" value="TolC-like"/>
</dbReference>
<keyword evidence="9" id="KW-1185">Reference proteome</keyword>
<comment type="similarity">
    <text evidence="2">Belongs to the outer membrane factor (OMF) (TC 1.B.17) family.</text>
</comment>
<evidence type="ECO:0000256" key="6">
    <source>
        <dbReference type="ARBA" id="ARBA00023136"/>
    </source>
</evidence>
<dbReference type="HOGENOM" id="CLU_022604_2_0_7"/>
<dbReference type="PANTHER" id="PTHR30026:SF23">
    <property type="entry name" value="TO APRF-PUTATIVE OUTER MEMBRANE EFFLUX PROTEIN OR SECRETED ALKALINE PHOSPHATASE-RELATED"/>
    <property type="match status" value="1"/>
</dbReference>
<dbReference type="Pfam" id="PF02321">
    <property type="entry name" value="OEP"/>
    <property type="match status" value="2"/>
</dbReference>
<keyword evidence="6" id="KW-0472">Membrane</keyword>
<dbReference type="InterPro" id="IPR003423">
    <property type="entry name" value="OMP_efflux"/>
</dbReference>
<dbReference type="Gene3D" id="1.20.1600.10">
    <property type="entry name" value="Outer membrane efflux proteins (OEP)"/>
    <property type="match status" value="1"/>
</dbReference>
<dbReference type="EMBL" id="AZHX01001181">
    <property type="protein sequence ID" value="ETX04602.1"/>
    <property type="molecule type" value="Genomic_DNA"/>
</dbReference>
<comment type="caution">
    <text evidence="8">The sequence shown here is derived from an EMBL/GenBank/DDBJ whole genome shotgun (WGS) entry which is preliminary data.</text>
</comment>
<evidence type="ECO:0000256" key="7">
    <source>
        <dbReference type="ARBA" id="ARBA00023237"/>
    </source>
</evidence>
<evidence type="ECO:0000313" key="8">
    <source>
        <dbReference type="EMBL" id="ETX04602.1"/>
    </source>
</evidence>
<protein>
    <recommendedName>
        <fullName evidence="10">Transporter</fullName>
    </recommendedName>
</protein>
<accession>W4M4N4</accession>
<feature type="non-terminal residue" evidence="8">
    <location>
        <position position="1"/>
    </location>
</feature>
<evidence type="ECO:0000256" key="1">
    <source>
        <dbReference type="ARBA" id="ARBA00004442"/>
    </source>
</evidence>
<dbReference type="AlphaFoldDB" id="W4M4N4"/>
<dbReference type="GO" id="GO:0015562">
    <property type="term" value="F:efflux transmembrane transporter activity"/>
    <property type="evidence" value="ECO:0007669"/>
    <property type="project" value="InterPro"/>
</dbReference>
<dbReference type="PANTHER" id="PTHR30026">
    <property type="entry name" value="OUTER MEMBRANE PROTEIN TOLC"/>
    <property type="match status" value="1"/>
</dbReference>
<dbReference type="Proteomes" id="UP000019140">
    <property type="component" value="Unassembled WGS sequence"/>
</dbReference>
<comment type="subcellular location">
    <subcellularLocation>
        <location evidence="1">Cell outer membrane</location>
    </subcellularLocation>
</comment>
<evidence type="ECO:0000256" key="3">
    <source>
        <dbReference type="ARBA" id="ARBA00022448"/>
    </source>
</evidence>
<evidence type="ECO:0008006" key="10">
    <source>
        <dbReference type="Google" id="ProtNLM"/>
    </source>
</evidence>
<keyword evidence="7" id="KW-0998">Cell outer membrane</keyword>
<proteinExistence type="inferred from homology"/>
<evidence type="ECO:0000313" key="9">
    <source>
        <dbReference type="Proteomes" id="UP000019140"/>
    </source>
</evidence>
<dbReference type="GO" id="GO:0009279">
    <property type="term" value="C:cell outer membrane"/>
    <property type="evidence" value="ECO:0007669"/>
    <property type="project" value="UniProtKB-SubCell"/>
</dbReference>
<dbReference type="GO" id="GO:1990281">
    <property type="term" value="C:efflux pump complex"/>
    <property type="evidence" value="ECO:0007669"/>
    <property type="project" value="TreeGrafter"/>
</dbReference>
<keyword evidence="4" id="KW-1134">Transmembrane beta strand</keyword>
<keyword evidence="3" id="KW-0813">Transport</keyword>
<sequence>SRDVRVTDQDAAVEGNDIFDADGNFLGVRVIEPFSKNGELTPFLRHKIIIGGNYELRFVNIRENVSPTSTGTSRTIADPRYESSLELSFTQPLLRDFGIAVNKAPIRRAEKSEAIAHQRVIQAILDVVFQVQERYWEMVFRLQDLDAKRESQQLAEDFLAENKIRVELGTLAPIELVQAETQVKLREEDVIVAEAAVREAEDALKEVMNIPDMLGSWNIRLQPTDQPVFEPISAPVVENKLREALVQRPDIIESQLSVESREIAREEALNQRLPRLDLEARGRLNSFGKDAGEGLSDLSELNGYQWVFGLQFEYPLGNRAAKNNLTRRKLELRQELVAQRRLQLTIVREVRQAIRGIETASKRVEVTWAATKLAQTQLDAEQEKFRLGLSTSFRVLEFQSDLTDARSSEVQALSDYNVELGRLDLRTGQLRYVDYQADGG</sequence>
<reference evidence="8 9" key="1">
    <citation type="journal article" date="2014" name="Nature">
        <title>An environmental bacterial taxon with a large and distinct metabolic repertoire.</title>
        <authorList>
            <person name="Wilson M.C."/>
            <person name="Mori T."/>
            <person name="Ruckert C."/>
            <person name="Uria A.R."/>
            <person name="Helf M.J."/>
            <person name="Takada K."/>
            <person name="Gernert C."/>
            <person name="Steffens U.A."/>
            <person name="Heycke N."/>
            <person name="Schmitt S."/>
            <person name="Rinke C."/>
            <person name="Helfrich E.J."/>
            <person name="Brachmann A.O."/>
            <person name="Gurgui C."/>
            <person name="Wakimoto T."/>
            <person name="Kracht M."/>
            <person name="Crusemann M."/>
            <person name="Hentschel U."/>
            <person name="Abe I."/>
            <person name="Matsunaga S."/>
            <person name="Kalinowski J."/>
            <person name="Takeyama H."/>
            <person name="Piel J."/>
        </authorList>
    </citation>
    <scope>NUCLEOTIDE SEQUENCE [LARGE SCALE GENOMIC DNA]</scope>
    <source>
        <strain evidence="9">TSY2</strain>
    </source>
</reference>
<evidence type="ECO:0000256" key="5">
    <source>
        <dbReference type="ARBA" id="ARBA00022692"/>
    </source>
</evidence>
<evidence type="ECO:0000256" key="2">
    <source>
        <dbReference type="ARBA" id="ARBA00007613"/>
    </source>
</evidence>
<dbReference type="GO" id="GO:0015288">
    <property type="term" value="F:porin activity"/>
    <property type="evidence" value="ECO:0007669"/>
    <property type="project" value="TreeGrafter"/>
</dbReference>
<evidence type="ECO:0000256" key="4">
    <source>
        <dbReference type="ARBA" id="ARBA00022452"/>
    </source>
</evidence>
<dbReference type="SUPFAM" id="SSF56954">
    <property type="entry name" value="Outer membrane efflux proteins (OEP)"/>
    <property type="match status" value="1"/>
</dbReference>
<organism evidence="8 9">
    <name type="scientific">Candidatus Entotheonella gemina</name>
    <dbReference type="NCBI Taxonomy" id="1429439"/>
    <lineage>
        <taxon>Bacteria</taxon>
        <taxon>Pseudomonadati</taxon>
        <taxon>Nitrospinota/Tectimicrobiota group</taxon>
        <taxon>Candidatus Tectimicrobiota</taxon>
        <taxon>Candidatus Entotheonellia</taxon>
        <taxon>Candidatus Entotheonellales</taxon>
        <taxon>Candidatus Entotheonellaceae</taxon>
        <taxon>Candidatus Entotheonella</taxon>
    </lineage>
</organism>
<keyword evidence="5" id="KW-0812">Transmembrane</keyword>
<name>W4M4N4_9BACT</name>
<gene>
    <name evidence="8" type="ORF">ETSY2_27890</name>
</gene>